<protein>
    <submittedName>
        <fullName evidence="2">Uncharacterized protein</fullName>
    </submittedName>
</protein>
<evidence type="ECO:0000313" key="2">
    <source>
        <dbReference type="EMBL" id="KAL2797813.1"/>
    </source>
</evidence>
<keyword evidence="3" id="KW-1185">Reference proteome</keyword>
<name>A0ABR4GFI4_9EURO</name>
<organism evidence="2 3">
    <name type="scientific">Aspergillus keveii</name>
    <dbReference type="NCBI Taxonomy" id="714993"/>
    <lineage>
        <taxon>Eukaryota</taxon>
        <taxon>Fungi</taxon>
        <taxon>Dikarya</taxon>
        <taxon>Ascomycota</taxon>
        <taxon>Pezizomycotina</taxon>
        <taxon>Eurotiomycetes</taxon>
        <taxon>Eurotiomycetidae</taxon>
        <taxon>Eurotiales</taxon>
        <taxon>Aspergillaceae</taxon>
        <taxon>Aspergillus</taxon>
        <taxon>Aspergillus subgen. Nidulantes</taxon>
    </lineage>
</organism>
<dbReference type="EMBL" id="JBFTWV010000017">
    <property type="protein sequence ID" value="KAL2797813.1"/>
    <property type="molecule type" value="Genomic_DNA"/>
</dbReference>
<sequence>MVSRCRRRVFQARNLTTPPRTRASCVPRTPNTRRRGPKRHAAWRAEKTCDKNHCTSRLFNHSDEALTDWKSSRRVTPNNRLRVSNRGSFNCDPVEPRHDSKAGHTVKTDVIQIVPCDTDCSRGTFLFCPSLRKCASCAPLALSYPVANDSWRPRSKERRLPGHVTCLKSKVRNAPAHPTNDARPVVLRP</sequence>
<dbReference type="Proteomes" id="UP001610563">
    <property type="component" value="Unassembled WGS sequence"/>
</dbReference>
<gene>
    <name evidence="2" type="ORF">BJX66DRAFT_297306</name>
</gene>
<feature type="region of interest" description="Disordered" evidence="1">
    <location>
        <begin position="18"/>
        <end position="40"/>
    </location>
</feature>
<proteinExistence type="predicted"/>
<reference evidence="2 3" key="1">
    <citation type="submission" date="2024-07" db="EMBL/GenBank/DDBJ databases">
        <title>Section-level genome sequencing and comparative genomics of Aspergillus sections Usti and Cavernicolus.</title>
        <authorList>
            <consortium name="Lawrence Berkeley National Laboratory"/>
            <person name="Nybo J.L."/>
            <person name="Vesth T.C."/>
            <person name="Theobald S."/>
            <person name="Frisvad J.C."/>
            <person name="Larsen T.O."/>
            <person name="Kjaerboelling I."/>
            <person name="Rothschild-Mancinelli K."/>
            <person name="Lyhne E.K."/>
            <person name="Kogle M.E."/>
            <person name="Barry K."/>
            <person name="Clum A."/>
            <person name="Na H."/>
            <person name="Ledsgaard L."/>
            <person name="Lin J."/>
            <person name="Lipzen A."/>
            <person name="Kuo A."/>
            <person name="Riley R."/>
            <person name="Mondo S."/>
            <person name="Labutti K."/>
            <person name="Haridas S."/>
            <person name="Pangalinan J."/>
            <person name="Salamov A.A."/>
            <person name="Simmons B.A."/>
            <person name="Magnuson J.K."/>
            <person name="Chen J."/>
            <person name="Drula E."/>
            <person name="Henrissat B."/>
            <person name="Wiebenga A."/>
            <person name="Lubbers R.J."/>
            <person name="Gomes A.C."/>
            <person name="Makela M.R."/>
            <person name="Stajich J."/>
            <person name="Grigoriev I.V."/>
            <person name="Mortensen U.H."/>
            <person name="De Vries R.P."/>
            <person name="Baker S.E."/>
            <person name="Andersen M.R."/>
        </authorList>
    </citation>
    <scope>NUCLEOTIDE SEQUENCE [LARGE SCALE GENOMIC DNA]</scope>
    <source>
        <strain evidence="2 3">CBS 209.92</strain>
    </source>
</reference>
<evidence type="ECO:0000256" key="1">
    <source>
        <dbReference type="SAM" id="MobiDB-lite"/>
    </source>
</evidence>
<accession>A0ABR4GFI4</accession>
<comment type="caution">
    <text evidence="2">The sequence shown here is derived from an EMBL/GenBank/DDBJ whole genome shotgun (WGS) entry which is preliminary data.</text>
</comment>
<feature type="region of interest" description="Disordered" evidence="1">
    <location>
        <begin position="78"/>
        <end position="103"/>
    </location>
</feature>
<evidence type="ECO:0000313" key="3">
    <source>
        <dbReference type="Proteomes" id="UP001610563"/>
    </source>
</evidence>
<feature type="compositionally biased region" description="Polar residues" evidence="1">
    <location>
        <begin position="78"/>
        <end position="88"/>
    </location>
</feature>
<feature type="compositionally biased region" description="Basic residues" evidence="1">
    <location>
        <begin position="31"/>
        <end position="40"/>
    </location>
</feature>